<dbReference type="InterPro" id="IPR014263">
    <property type="entry name" value="Methanolan_biosynth_EpsI"/>
</dbReference>
<accession>A0A4R1BKQ6</accession>
<reference evidence="3 4" key="1">
    <citation type="submission" date="2019-03" db="EMBL/GenBank/DDBJ databases">
        <title>Genome sequence of Thiobacillaceae bacterium LSR1, a sulfur-oxidizing bacterium isolated from freshwater sediment.</title>
        <authorList>
            <person name="Li S."/>
        </authorList>
    </citation>
    <scope>NUCLEOTIDE SEQUENCE [LARGE SCALE GENOMIC DNA]</scope>
    <source>
        <strain evidence="3 4">LSR1</strain>
    </source>
</reference>
<dbReference type="EMBL" id="SJZB01000013">
    <property type="protein sequence ID" value="TCJ17933.1"/>
    <property type="molecule type" value="Genomic_DNA"/>
</dbReference>
<proteinExistence type="predicted"/>
<organism evidence="3 4">
    <name type="scientific">Parasulfuritortus cantonensis</name>
    <dbReference type="NCBI Taxonomy" id="2528202"/>
    <lineage>
        <taxon>Bacteria</taxon>
        <taxon>Pseudomonadati</taxon>
        <taxon>Pseudomonadota</taxon>
        <taxon>Betaproteobacteria</taxon>
        <taxon>Nitrosomonadales</taxon>
        <taxon>Thiobacillaceae</taxon>
        <taxon>Parasulfuritortus</taxon>
    </lineage>
</organism>
<feature type="signal peptide" evidence="1">
    <location>
        <begin position="1"/>
        <end position="23"/>
    </location>
</feature>
<keyword evidence="1" id="KW-0732">Signal</keyword>
<dbReference type="NCBIfam" id="TIGR02914">
    <property type="entry name" value="EpsI_fam"/>
    <property type="match status" value="1"/>
</dbReference>
<evidence type="ECO:0000256" key="1">
    <source>
        <dbReference type="SAM" id="SignalP"/>
    </source>
</evidence>
<name>A0A4R1BKQ6_9PROT</name>
<evidence type="ECO:0000313" key="4">
    <source>
        <dbReference type="Proteomes" id="UP000295443"/>
    </source>
</evidence>
<gene>
    <name evidence="3" type="primary">epsI</name>
    <name evidence="3" type="ORF">EZJ19_03215</name>
</gene>
<dbReference type="RefSeq" id="WP_131444852.1">
    <property type="nucleotide sequence ID" value="NZ_SJZB01000013.1"/>
</dbReference>
<protein>
    <submittedName>
        <fullName evidence="3">EpsI family protein</fullName>
    </submittedName>
</protein>
<sequence length="230" mass="25478">MKRSLHYLYVCLTMLAAAGLANALKPTEMLADQGPKVDLETMIPRQFGDWKMEQDIGQLMVNPEVQAKVDRIYSQTLSRTYINGNGERVMLAIAYGGNQSDSMAVHKPEVCYPAQGFQLLNNREDAFSTGQGDIPIKRLVAKQGGRIEPITYWTTMGDMAVMSSSVKWKLEQIKYGLTGKIPDGLLFRISSLQSDEGAAYRLQDHFAHSLLGALTPEGRRHIIGMIGQGV</sequence>
<dbReference type="AlphaFoldDB" id="A0A4R1BKQ6"/>
<feature type="chain" id="PRO_5020834545" evidence="1">
    <location>
        <begin position="24"/>
        <end position="230"/>
    </location>
</feature>
<evidence type="ECO:0000259" key="2">
    <source>
        <dbReference type="Pfam" id="PF11984"/>
    </source>
</evidence>
<evidence type="ECO:0000313" key="3">
    <source>
        <dbReference type="EMBL" id="TCJ17933.1"/>
    </source>
</evidence>
<dbReference type="OrthoDB" id="8583485at2"/>
<dbReference type="Proteomes" id="UP000295443">
    <property type="component" value="Unassembled WGS sequence"/>
</dbReference>
<dbReference type="InterPro" id="IPR054653">
    <property type="entry name" value="EpsI_type_B_pred"/>
</dbReference>
<dbReference type="NCBIfam" id="NF045609">
    <property type="entry name" value="EpsI_type_B"/>
    <property type="match status" value="1"/>
</dbReference>
<keyword evidence="4" id="KW-1185">Reference proteome</keyword>
<comment type="caution">
    <text evidence="3">The sequence shown here is derived from an EMBL/GenBank/DDBJ whole genome shotgun (WGS) entry which is preliminary data.</text>
</comment>
<dbReference type="Pfam" id="PF11984">
    <property type="entry name" value="DUF3485"/>
    <property type="match status" value="1"/>
</dbReference>
<feature type="domain" description="Methanolan biosynthesis EpsI" evidence="2">
    <location>
        <begin position="10"/>
        <end position="216"/>
    </location>
</feature>